<dbReference type="EMBL" id="MG600029">
    <property type="protein sequence ID" value="AVM87583.1"/>
    <property type="molecule type" value="Genomic_RNA"/>
</dbReference>
<organism evidence="2">
    <name type="scientific">Guangdong chinese water snake torovirus</name>
    <dbReference type="NCBI Taxonomy" id="2116383"/>
    <lineage>
        <taxon>Viruses</taxon>
        <taxon>Riboviria</taxon>
        <taxon>Orthornavirae</taxon>
        <taxon>Pisuviricota</taxon>
        <taxon>Pisoniviricetes</taxon>
        <taxon>Nidovirales</taxon>
        <taxon>Tornidovirineae</taxon>
        <taxon>Tobaniviridae</taxon>
        <taxon>Torovirinae</taxon>
        <taxon>Torovirus</taxon>
    </lineage>
</organism>
<evidence type="ECO:0000256" key="1">
    <source>
        <dbReference type="SAM" id="MobiDB-lite"/>
    </source>
</evidence>
<protein>
    <recommendedName>
        <fullName evidence="3">Nucleoprotein</fullName>
    </recommendedName>
</protein>
<evidence type="ECO:0008006" key="3">
    <source>
        <dbReference type="Google" id="ProtNLM"/>
    </source>
</evidence>
<feature type="compositionally biased region" description="Basic residues" evidence="1">
    <location>
        <begin position="1"/>
        <end position="14"/>
    </location>
</feature>
<sequence>MANQKRKRAPKKKNGNNNVNLNQLVAAISRNNRQRQPPRRKPQQQNLNKALDQKIAALTDAVSKLAVSTAPKQTNQYRFFRSDGESVPSMPHPPSLETDCRLRASQIGMLKMAADIRSSFLSGAGEFTLSTDGKVAYHLNFLPLKASDIKPIPTEDKNK</sequence>
<accession>A0A2P1GNN4</accession>
<feature type="region of interest" description="Disordered" evidence="1">
    <location>
        <begin position="1"/>
        <end position="21"/>
    </location>
</feature>
<name>A0A2P1GNN4_9NIDO</name>
<reference evidence="2" key="1">
    <citation type="journal article" date="2018" name="Nature">
        <title>The evolutionary history of vertebrate RNA viruses.</title>
        <authorList>
            <person name="Shi M."/>
            <person name="Lin X.D."/>
            <person name="Chen X."/>
            <person name="Tian J.H."/>
            <person name="Chen L.J."/>
            <person name="Li K."/>
            <person name="Wang W."/>
            <person name="Eden J.S."/>
            <person name="Shen J.J."/>
            <person name="Liu L."/>
            <person name="Holmes E.C."/>
            <person name="Zhang Y.Z."/>
        </authorList>
    </citation>
    <scope>NUCLEOTIDE SEQUENCE</scope>
    <source>
        <strain evidence="2">LPSF20552</strain>
    </source>
</reference>
<proteinExistence type="predicted"/>
<evidence type="ECO:0000313" key="2">
    <source>
        <dbReference type="EMBL" id="AVM87583.1"/>
    </source>
</evidence>